<evidence type="ECO:0000313" key="1">
    <source>
        <dbReference type="EMBL" id="GJT77845.1"/>
    </source>
</evidence>
<dbReference type="EMBL" id="BQNB010018750">
    <property type="protein sequence ID" value="GJT77845.1"/>
    <property type="molecule type" value="Genomic_DNA"/>
</dbReference>
<comment type="caution">
    <text evidence="1">The sequence shown here is derived from an EMBL/GenBank/DDBJ whole genome shotgun (WGS) entry which is preliminary data.</text>
</comment>
<protein>
    <submittedName>
        <fullName evidence="1">Uncharacterized protein</fullName>
    </submittedName>
</protein>
<proteinExistence type="predicted"/>
<dbReference type="Proteomes" id="UP001151760">
    <property type="component" value="Unassembled WGS sequence"/>
</dbReference>
<reference evidence="1" key="1">
    <citation type="journal article" date="2022" name="Int. J. Mol. Sci.">
        <title>Draft Genome of Tanacetum Coccineum: Genomic Comparison of Closely Related Tanacetum-Family Plants.</title>
        <authorList>
            <person name="Yamashiro T."/>
            <person name="Shiraishi A."/>
            <person name="Nakayama K."/>
            <person name="Satake H."/>
        </authorList>
    </citation>
    <scope>NUCLEOTIDE SEQUENCE</scope>
</reference>
<evidence type="ECO:0000313" key="2">
    <source>
        <dbReference type="Proteomes" id="UP001151760"/>
    </source>
</evidence>
<keyword evidence="2" id="KW-1185">Reference proteome</keyword>
<gene>
    <name evidence="1" type="ORF">Tco_1044570</name>
</gene>
<sequence length="139" mass="16200">MEMKPDIENMPLCEYLEYEAAKERQLWDNVRSRRSPTDYDEADLDSFHHNKNYVAPATKSILDDLLEEFREEILNVTMVDEGADFNPTKDIEELEKLLANDPKSHYIEIQSSTKPYKVDREMKSPFSYTGDAQDEVLGC</sequence>
<accession>A0ABQ5GR03</accession>
<reference evidence="1" key="2">
    <citation type="submission" date="2022-01" db="EMBL/GenBank/DDBJ databases">
        <authorList>
            <person name="Yamashiro T."/>
            <person name="Shiraishi A."/>
            <person name="Satake H."/>
            <person name="Nakayama K."/>
        </authorList>
    </citation>
    <scope>NUCLEOTIDE SEQUENCE</scope>
</reference>
<name>A0ABQ5GR03_9ASTR</name>
<organism evidence="1 2">
    <name type="scientific">Tanacetum coccineum</name>
    <dbReference type="NCBI Taxonomy" id="301880"/>
    <lineage>
        <taxon>Eukaryota</taxon>
        <taxon>Viridiplantae</taxon>
        <taxon>Streptophyta</taxon>
        <taxon>Embryophyta</taxon>
        <taxon>Tracheophyta</taxon>
        <taxon>Spermatophyta</taxon>
        <taxon>Magnoliopsida</taxon>
        <taxon>eudicotyledons</taxon>
        <taxon>Gunneridae</taxon>
        <taxon>Pentapetalae</taxon>
        <taxon>asterids</taxon>
        <taxon>campanulids</taxon>
        <taxon>Asterales</taxon>
        <taxon>Asteraceae</taxon>
        <taxon>Asteroideae</taxon>
        <taxon>Anthemideae</taxon>
        <taxon>Anthemidinae</taxon>
        <taxon>Tanacetum</taxon>
    </lineage>
</organism>